<accession>A0AAW8F270</accession>
<keyword evidence="2" id="KW-1185">Reference proteome</keyword>
<organism evidence="1 2">
    <name type="scientific">Microbacterium natoriense</name>
    <dbReference type="NCBI Taxonomy" id="284570"/>
    <lineage>
        <taxon>Bacteria</taxon>
        <taxon>Bacillati</taxon>
        <taxon>Actinomycetota</taxon>
        <taxon>Actinomycetes</taxon>
        <taxon>Micrococcales</taxon>
        <taxon>Microbacteriaceae</taxon>
        <taxon>Microbacterium</taxon>
    </lineage>
</organism>
<evidence type="ECO:0000313" key="2">
    <source>
        <dbReference type="Proteomes" id="UP001244427"/>
    </source>
</evidence>
<protein>
    <submittedName>
        <fullName evidence="1">Uncharacterized protein</fullName>
    </submittedName>
</protein>
<evidence type="ECO:0000313" key="1">
    <source>
        <dbReference type="EMBL" id="MDQ0648647.1"/>
    </source>
</evidence>
<dbReference type="RefSeq" id="WP_307297520.1">
    <property type="nucleotide sequence ID" value="NZ_JAUSXV010000001.1"/>
</dbReference>
<gene>
    <name evidence="1" type="ORF">QFZ53_002843</name>
</gene>
<comment type="caution">
    <text evidence="1">The sequence shown here is derived from an EMBL/GenBank/DDBJ whole genome shotgun (WGS) entry which is preliminary data.</text>
</comment>
<reference evidence="1 2" key="1">
    <citation type="submission" date="2023-07" db="EMBL/GenBank/DDBJ databases">
        <title>Comparative genomics of wheat-associated soil bacteria to identify genetic determinants of phenazine resistance.</title>
        <authorList>
            <person name="Mouncey N."/>
        </authorList>
    </citation>
    <scope>NUCLEOTIDE SEQUENCE [LARGE SCALE GENOMIC DNA]</scope>
    <source>
        <strain evidence="1 2">W4I9-1</strain>
    </source>
</reference>
<dbReference type="EMBL" id="JAUSXV010000001">
    <property type="protein sequence ID" value="MDQ0648647.1"/>
    <property type="molecule type" value="Genomic_DNA"/>
</dbReference>
<name>A0AAW8F270_9MICO</name>
<dbReference type="Proteomes" id="UP001244427">
    <property type="component" value="Unassembled WGS sequence"/>
</dbReference>
<proteinExistence type="predicted"/>
<sequence length="97" mass="10778">MGDVRGYVEHHVPQRARQLTERDVDELLRYRWSSLESDPQAIDPELALGRASIAVLRVLAILSTSAVAGLNRVPGNGSYQGKETIRCRVTRPEQAIP</sequence>
<dbReference type="AlphaFoldDB" id="A0AAW8F270"/>